<sequence>MVQTFPKFWELPAEIRLKIYHHVLVMDKPILPKEVQPLELLRTCHLVYKEASEETYYQHNTFIVGHSVPEETKWLERIGKKRRQMIRKVEVRDAPRKTLSLKMFDLLSQCSRLSLTMEISARSLAQYLDDGKLAHLHGVSKVTIEHLCKDRQTKSCIGQETEDQKEDQTKGETESQTERQIRRQKEQQQLLWEYWLEELEEVKAHLESSCVGSSASTKCLFHVNKARLGPESAVHVRITHCCRQKHCCDPEWLND</sequence>
<feature type="compositionally biased region" description="Basic and acidic residues" evidence="1">
    <location>
        <begin position="166"/>
        <end position="181"/>
    </location>
</feature>
<accession>A0AA39R7K9</accession>
<dbReference type="AlphaFoldDB" id="A0AA39R7K9"/>
<comment type="caution">
    <text evidence="2">The sequence shown here is derived from an EMBL/GenBank/DDBJ whole genome shotgun (WGS) entry which is preliminary data.</text>
</comment>
<name>A0AA39R7K9_9LECA</name>
<evidence type="ECO:0008006" key="4">
    <source>
        <dbReference type="Google" id="ProtNLM"/>
    </source>
</evidence>
<protein>
    <recommendedName>
        <fullName evidence="4">F-box domain-containing protein</fullName>
    </recommendedName>
</protein>
<keyword evidence="3" id="KW-1185">Reference proteome</keyword>
<dbReference type="PANTHER" id="PTHR42085:SF1">
    <property type="entry name" value="F-BOX DOMAIN-CONTAINING PROTEIN"/>
    <property type="match status" value="1"/>
</dbReference>
<dbReference type="InterPro" id="IPR038883">
    <property type="entry name" value="AN11006-like"/>
</dbReference>
<evidence type="ECO:0000313" key="3">
    <source>
        <dbReference type="Proteomes" id="UP001166286"/>
    </source>
</evidence>
<dbReference type="PANTHER" id="PTHR42085">
    <property type="entry name" value="F-BOX DOMAIN-CONTAINING PROTEIN"/>
    <property type="match status" value="1"/>
</dbReference>
<gene>
    <name evidence="2" type="ORF">JMJ35_001015</name>
</gene>
<proteinExistence type="predicted"/>
<evidence type="ECO:0000256" key="1">
    <source>
        <dbReference type="SAM" id="MobiDB-lite"/>
    </source>
</evidence>
<reference evidence="2" key="1">
    <citation type="submission" date="2023-03" db="EMBL/GenBank/DDBJ databases">
        <title>Complete genome of Cladonia borealis.</title>
        <authorList>
            <person name="Park H."/>
        </authorList>
    </citation>
    <scope>NUCLEOTIDE SEQUENCE</scope>
    <source>
        <strain evidence="2">ANT050790</strain>
    </source>
</reference>
<dbReference type="Proteomes" id="UP001166286">
    <property type="component" value="Unassembled WGS sequence"/>
</dbReference>
<organism evidence="2 3">
    <name type="scientific">Cladonia borealis</name>
    <dbReference type="NCBI Taxonomy" id="184061"/>
    <lineage>
        <taxon>Eukaryota</taxon>
        <taxon>Fungi</taxon>
        <taxon>Dikarya</taxon>
        <taxon>Ascomycota</taxon>
        <taxon>Pezizomycotina</taxon>
        <taxon>Lecanoromycetes</taxon>
        <taxon>OSLEUM clade</taxon>
        <taxon>Lecanoromycetidae</taxon>
        <taxon>Lecanorales</taxon>
        <taxon>Lecanorineae</taxon>
        <taxon>Cladoniaceae</taxon>
        <taxon>Cladonia</taxon>
    </lineage>
</organism>
<evidence type="ECO:0000313" key="2">
    <source>
        <dbReference type="EMBL" id="KAK0516412.1"/>
    </source>
</evidence>
<dbReference type="EMBL" id="JAFEKC020000002">
    <property type="protein sequence ID" value="KAK0516412.1"/>
    <property type="molecule type" value="Genomic_DNA"/>
</dbReference>
<feature type="region of interest" description="Disordered" evidence="1">
    <location>
        <begin position="158"/>
        <end position="181"/>
    </location>
</feature>